<evidence type="ECO:0000256" key="3">
    <source>
        <dbReference type="ARBA" id="ARBA00022827"/>
    </source>
</evidence>
<accession>A0A0F7ZVW0</accession>
<organism evidence="7 8">
    <name type="scientific">Hirsutella minnesotensis 3608</name>
    <dbReference type="NCBI Taxonomy" id="1043627"/>
    <lineage>
        <taxon>Eukaryota</taxon>
        <taxon>Fungi</taxon>
        <taxon>Dikarya</taxon>
        <taxon>Ascomycota</taxon>
        <taxon>Pezizomycotina</taxon>
        <taxon>Sordariomycetes</taxon>
        <taxon>Hypocreomycetidae</taxon>
        <taxon>Hypocreales</taxon>
        <taxon>Ophiocordycipitaceae</taxon>
        <taxon>Hirsutella</taxon>
    </lineage>
</organism>
<name>A0A0F7ZVW0_9HYPO</name>
<evidence type="ECO:0000256" key="2">
    <source>
        <dbReference type="ARBA" id="ARBA00022630"/>
    </source>
</evidence>
<keyword evidence="8" id="KW-1185">Reference proteome</keyword>
<dbReference type="PRINTS" id="PR00420">
    <property type="entry name" value="RNGMNOXGNASE"/>
</dbReference>
<dbReference type="EMBL" id="KQ030508">
    <property type="protein sequence ID" value="KJZ77298.1"/>
    <property type="molecule type" value="Genomic_DNA"/>
</dbReference>
<dbReference type="OrthoDB" id="47494at2759"/>
<gene>
    <name evidence="7" type="ORF">HIM_03619</name>
</gene>
<dbReference type="Pfam" id="PF01494">
    <property type="entry name" value="FAD_binding_3"/>
    <property type="match status" value="1"/>
</dbReference>
<dbReference type="Proteomes" id="UP000054481">
    <property type="component" value="Unassembled WGS sequence"/>
</dbReference>
<dbReference type="Gene3D" id="3.50.50.60">
    <property type="entry name" value="FAD/NAD(P)-binding domain"/>
    <property type="match status" value="1"/>
</dbReference>
<sequence length="408" mass="45466">MENQPVIICGAGVIGLTLAHGLKKANIPFEIYERDAHIDARAHGWAITLHWALPYLRQLLDEETLEAVDAVQVDPEIGRNDNGNFLFLNLETLETKFRIPPNERRRVNREKLRKALLHGVADHVHWGKRLTSVELLAAGSGGESVKAVFQDGSTAQGRLLVGAEGSSSRTREFLLPESHKNYQLPVRLIGVAIDLKPDEAKPLLSIDPLLFQGCHPKTGHFLWVSLLETPETNGSRGTPDEHYRLQVNISWLVKDTTADRVPPTDADRVAEMKRRADGFHPTLRAVVESIPPSSAVMEIGMHDWPCQPWDNCEGRVTLVGDAAHAMTMYRGEAANHGILDAFYLSRALDLVYRGEQAQKKAIDDYEAEMTQRASPAVLLSRQACLDAHDFEGLNEQSAVLRRRAIEIK</sequence>
<reference evidence="7 8" key="1">
    <citation type="journal article" date="2014" name="Genome Biol. Evol.">
        <title>Comparative genomics and transcriptomics analyses reveal divergent lifestyle features of nematode endoparasitic fungus Hirsutella minnesotensis.</title>
        <authorList>
            <person name="Lai Y."/>
            <person name="Liu K."/>
            <person name="Zhang X."/>
            <person name="Zhang X."/>
            <person name="Li K."/>
            <person name="Wang N."/>
            <person name="Shu C."/>
            <person name="Wu Y."/>
            <person name="Wang C."/>
            <person name="Bushley K.E."/>
            <person name="Xiang M."/>
            <person name="Liu X."/>
        </authorList>
    </citation>
    <scope>NUCLEOTIDE SEQUENCE [LARGE SCALE GENOMIC DNA]</scope>
    <source>
        <strain evidence="7 8">3608</strain>
    </source>
</reference>
<evidence type="ECO:0000256" key="5">
    <source>
        <dbReference type="ARBA" id="ARBA00023033"/>
    </source>
</evidence>
<dbReference type="GO" id="GO:0004497">
    <property type="term" value="F:monooxygenase activity"/>
    <property type="evidence" value="ECO:0007669"/>
    <property type="project" value="UniProtKB-KW"/>
</dbReference>
<evidence type="ECO:0000256" key="1">
    <source>
        <dbReference type="ARBA" id="ARBA00001974"/>
    </source>
</evidence>
<dbReference type="InterPro" id="IPR036188">
    <property type="entry name" value="FAD/NAD-bd_sf"/>
</dbReference>
<keyword evidence="4" id="KW-0560">Oxidoreductase</keyword>
<evidence type="ECO:0000313" key="8">
    <source>
        <dbReference type="Proteomes" id="UP000054481"/>
    </source>
</evidence>
<evidence type="ECO:0000256" key="4">
    <source>
        <dbReference type="ARBA" id="ARBA00023002"/>
    </source>
</evidence>
<dbReference type="InterPro" id="IPR002938">
    <property type="entry name" value="FAD-bd"/>
</dbReference>
<keyword evidence="2" id="KW-0285">Flavoprotein</keyword>
<keyword evidence="5" id="KW-0503">Monooxygenase</keyword>
<dbReference type="GO" id="GO:0071949">
    <property type="term" value="F:FAD binding"/>
    <property type="evidence" value="ECO:0007669"/>
    <property type="project" value="InterPro"/>
</dbReference>
<evidence type="ECO:0000259" key="6">
    <source>
        <dbReference type="Pfam" id="PF01494"/>
    </source>
</evidence>
<dbReference type="PANTHER" id="PTHR47178:SF1">
    <property type="entry name" value="FAD-BINDING DOMAIN-CONTAINING PROTEIN-RELATED"/>
    <property type="match status" value="1"/>
</dbReference>
<comment type="cofactor">
    <cofactor evidence="1">
        <name>FAD</name>
        <dbReference type="ChEBI" id="CHEBI:57692"/>
    </cofactor>
</comment>
<feature type="domain" description="FAD-binding" evidence="6">
    <location>
        <begin position="5"/>
        <end position="376"/>
    </location>
</feature>
<protein>
    <recommendedName>
        <fullName evidence="6">FAD-binding domain-containing protein</fullName>
    </recommendedName>
</protein>
<proteinExistence type="predicted"/>
<dbReference type="AlphaFoldDB" id="A0A0F7ZVW0"/>
<keyword evidence="3" id="KW-0274">FAD</keyword>
<dbReference type="SUPFAM" id="SSF51905">
    <property type="entry name" value="FAD/NAD(P)-binding domain"/>
    <property type="match status" value="1"/>
</dbReference>
<dbReference type="PANTHER" id="PTHR47178">
    <property type="entry name" value="MONOOXYGENASE, FAD-BINDING"/>
    <property type="match status" value="1"/>
</dbReference>
<evidence type="ECO:0000313" key="7">
    <source>
        <dbReference type="EMBL" id="KJZ77298.1"/>
    </source>
</evidence>